<evidence type="ECO:0000313" key="3">
    <source>
        <dbReference type="Proteomes" id="UP000319210"/>
    </source>
</evidence>
<proteinExistence type="predicted"/>
<reference evidence="2 3" key="1">
    <citation type="submission" date="2019-06" db="EMBL/GenBank/DDBJ databases">
        <title>Whole genome shotgun sequence of Streptomyces cacaoi subsp. cacaoi NBRC 12748.</title>
        <authorList>
            <person name="Hosoyama A."/>
            <person name="Uohara A."/>
            <person name="Ohji S."/>
            <person name="Ichikawa N."/>
        </authorList>
    </citation>
    <scope>NUCLEOTIDE SEQUENCE [LARGE SCALE GENOMIC DNA]</scope>
    <source>
        <strain evidence="2 3">NBRC 12748</strain>
    </source>
</reference>
<comment type="caution">
    <text evidence="2">The sequence shown here is derived from an EMBL/GenBank/DDBJ whole genome shotgun (WGS) entry which is preliminary data.</text>
</comment>
<accession>A0A4Y3QYQ8</accession>
<feature type="region of interest" description="Disordered" evidence="1">
    <location>
        <begin position="39"/>
        <end position="58"/>
    </location>
</feature>
<dbReference type="AlphaFoldDB" id="A0A4Y3QYQ8"/>
<evidence type="ECO:0000256" key="1">
    <source>
        <dbReference type="SAM" id="MobiDB-lite"/>
    </source>
</evidence>
<keyword evidence="3" id="KW-1185">Reference proteome</keyword>
<dbReference type="EMBL" id="BJMM01000012">
    <property type="protein sequence ID" value="GEB50391.1"/>
    <property type="molecule type" value="Genomic_DNA"/>
</dbReference>
<evidence type="ECO:0000313" key="2">
    <source>
        <dbReference type="EMBL" id="GEB50391.1"/>
    </source>
</evidence>
<gene>
    <name evidence="2" type="ORF">SCA03_29420</name>
</gene>
<name>A0A4Y3QYQ8_STRCI</name>
<dbReference type="Proteomes" id="UP000319210">
    <property type="component" value="Unassembled WGS sequence"/>
</dbReference>
<protein>
    <submittedName>
        <fullName evidence="2">Uncharacterized protein</fullName>
    </submittedName>
</protein>
<organism evidence="2 3">
    <name type="scientific">Streptomyces cacaoi</name>
    <dbReference type="NCBI Taxonomy" id="1898"/>
    <lineage>
        <taxon>Bacteria</taxon>
        <taxon>Bacillati</taxon>
        <taxon>Actinomycetota</taxon>
        <taxon>Actinomycetes</taxon>
        <taxon>Kitasatosporales</taxon>
        <taxon>Streptomycetaceae</taxon>
        <taxon>Streptomyces</taxon>
    </lineage>
</organism>
<sequence length="58" mass="5932">MASLTRNQWIAIVVPIVAALISGAALLLADSGGTENNCRDTAQCAGGDANRTDGSDER</sequence>